<evidence type="ECO:0000256" key="9">
    <source>
        <dbReference type="SAM" id="MobiDB-lite"/>
    </source>
</evidence>
<dbReference type="PROSITE" id="PS50994">
    <property type="entry name" value="INTEGRASE"/>
    <property type="match status" value="1"/>
</dbReference>
<feature type="domain" description="CCHC-type" evidence="10">
    <location>
        <begin position="436"/>
        <end position="450"/>
    </location>
</feature>
<dbReference type="Pfam" id="PF17917">
    <property type="entry name" value="RT_RNaseH"/>
    <property type="match status" value="1"/>
</dbReference>
<dbReference type="GO" id="GO:0003964">
    <property type="term" value="F:RNA-directed DNA polymerase activity"/>
    <property type="evidence" value="ECO:0007669"/>
    <property type="project" value="UniProtKB-KW"/>
</dbReference>
<dbReference type="GO" id="GO:0004190">
    <property type="term" value="F:aspartic-type endopeptidase activity"/>
    <property type="evidence" value="ECO:0007669"/>
    <property type="project" value="InterPro"/>
</dbReference>
<dbReference type="Pfam" id="PF00078">
    <property type="entry name" value="RVT_1"/>
    <property type="match status" value="1"/>
</dbReference>
<dbReference type="SUPFAM" id="SSF53098">
    <property type="entry name" value="Ribonuclease H-like"/>
    <property type="match status" value="1"/>
</dbReference>
<dbReference type="GO" id="GO:0003676">
    <property type="term" value="F:nucleic acid binding"/>
    <property type="evidence" value="ECO:0007669"/>
    <property type="project" value="InterPro"/>
</dbReference>
<keyword evidence="8" id="KW-0862">Zinc</keyword>
<evidence type="ECO:0000256" key="8">
    <source>
        <dbReference type="PROSITE-ProRule" id="PRU00047"/>
    </source>
</evidence>
<dbReference type="Pfam" id="PF08284">
    <property type="entry name" value="RVP_2"/>
    <property type="match status" value="1"/>
</dbReference>
<evidence type="ECO:0000256" key="1">
    <source>
        <dbReference type="ARBA" id="ARBA00012493"/>
    </source>
</evidence>
<dbReference type="FunFam" id="3.30.70.270:FF:000020">
    <property type="entry name" value="Transposon Tf2-6 polyprotein-like Protein"/>
    <property type="match status" value="1"/>
</dbReference>
<dbReference type="InterPro" id="IPR005162">
    <property type="entry name" value="Retrotrans_gag_dom"/>
</dbReference>
<reference evidence="13 14" key="1">
    <citation type="submission" date="2019-08" db="EMBL/GenBank/DDBJ databases">
        <title>Draft genome sequences of two oriental melons (Cucumis melo L. var makuwa).</title>
        <authorList>
            <person name="Kwon S.-Y."/>
        </authorList>
    </citation>
    <scope>NUCLEOTIDE SEQUENCE [LARGE SCALE GENOMIC DNA]</scope>
    <source>
        <strain evidence="14">cv. SW 3</strain>
        <tissue evidence="13">Leaf</tissue>
    </source>
</reference>
<keyword evidence="3" id="KW-0548">Nucleotidyltransferase</keyword>
<dbReference type="InterPro" id="IPR021109">
    <property type="entry name" value="Peptidase_aspartic_dom_sf"/>
</dbReference>
<dbReference type="InterPro" id="IPR041588">
    <property type="entry name" value="Integrase_H2C2"/>
</dbReference>
<dbReference type="GO" id="GO:0008270">
    <property type="term" value="F:zinc ion binding"/>
    <property type="evidence" value="ECO:0007669"/>
    <property type="project" value="UniProtKB-KW"/>
</dbReference>
<dbReference type="Gene3D" id="1.10.340.70">
    <property type="match status" value="1"/>
</dbReference>
<dbReference type="Proteomes" id="UP000321393">
    <property type="component" value="Unassembled WGS sequence"/>
</dbReference>
<evidence type="ECO:0000256" key="6">
    <source>
        <dbReference type="ARBA" id="ARBA00022801"/>
    </source>
</evidence>
<evidence type="ECO:0000259" key="10">
    <source>
        <dbReference type="PROSITE" id="PS50158"/>
    </source>
</evidence>
<protein>
    <recommendedName>
        <fullName evidence="1">RNA-directed DNA polymerase</fullName>
        <ecNumber evidence="1">2.7.7.49</ecNumber>
    </recommendedName>
</protein>
<keyword evidence="6" id="KW-0378">Hydrolase</keyword>
<feature type="compositionally biased region" description="Basic residues" evidence="9">
    <location>
        <begin position="157"/>
        <end position="167"/>
    </location>
</feature>
<keyword evidence="8" id="KW-0479">Metal-binding</keyword>
<dbReference type="Gene3D" id="3.10.10.10">
    <property type="entry name" value="HIV Type 1 Reverse Transcriptase, subunit A, domain 1"/>
    <property type="match status" value="1"/>
</dbReference>
<dbReference type="FunFam" id="3.10.20.370:FF:000001">
    <property type="entry name" value="Retrovirus-related Pol polyprotein from transposon 17.6-like protein"/>
    <property type="match status" value="1"/>
</dbReference>
<evidence type="ECO:0000256" key="3">
    <source>
        <dbReference type="ARBA" id="ARBA00022695"/>
    </source>
</evidence>
<sequence>MLDARYTVVMLMGYVVDWNCMSMDLEVRVRGFHNGVRIGNAYGNGGCSCLNLYYRTREAYGEICALLICASFGSTRLICASFGSARLICASFGSTRLICASFGSTRLICAFYGTTRLLCRVRAQRGADRREAGRTREGHMDASGFLIASAMEMPPRRGARRGGRGGRGRGAGRVQPEVQPVAQATDPAAPVTHADLAAMEQRFRDLIMQMREQQQPAPPAPAPAPAPVPVAPQVVPDQLSAEAKHLRDFRKYNPTTFDGSLEDPTRAQLWLSSLETIFQYMKCPEDQKVQCAVFMLTDRGTAWWETTERMLGGDEFLNLEQGDMTVEQYDAEFDMLSRFAPEMIATEAARADKFVRGLRLDIQGLVRAFRPATHADKRKAEQQPVQVPQRNFRSGGEFRRFQQKPFKAGEAARGKPLCTTCRKHHLGRCLFGTRTCFKCRQEGHTADRCPLRLTRNAQNQGVGTLPVLGHYALVLFDSGSSHSFISSAFVLHARLEVEPLHHVLSVSTPSGECMLSKEKVKACQIEIAGHVIEVTLLVLDMLDFDVIPGMDWLAANHASIDCSRKEVTFNPPSMASFKFKGGGSKSLPQVISAIRSSKLLSQGTWGILASVVDTREVDVSLSSEPVVRDYPDVFPEELPGLPPYREVEFAIELEPGTVPISRAPHKMAPAELKELKVQLQKLLDKGFIRPSVSPWGAPVLFVKKKDGSMRLCIDYRELNKVTVKNRYPLPRIDDLFDQLEGATVFSKIDLRSGYHQLRIKDGDVPKTAFRSRYGHYEFIVMSFGLTNAPAVFMDMMNRVFREFLDTFVIVFIDDILIYSKTEAEHEEHLRIVLQTLRDNKLYAKFSKCEFWLKQVSFLGHVVSKAGVSVDPAKIEAVTGWTRPSTVSEVRSFLGLAGYYRRFLENFSRIATPLTQLTRKGTPFVWSKACEDSFQNLKQKLVTAPVLTVPDGSRSFVIYSDASKKGLGCVLMQQGKVVAYESRRLKSHEQNYHTHDLELAAVVFALKIWRHYLYGEKIQIFTDHKSLKYFFTQKELNIRQRRWLELVKDYDCEILYHPGKANVVADALSRKVSHSAALITRQAPLHRDLERAEIAVSVGAVTMQLAQLTVQPTLRQRIIDAQSNDPYLVEKRGLAEAGQAVEFSLSSDGGLLFERRLRVPSDSAVKIELLSEAHSSPFSMHPGSTKMYQDLKRVYWWRNMKREVAEFVSRCFVCQQVKAPRQKPAGLLQPLSIPEWKWENVSMDFITGLPRTLRGFTVIWVVVDRLTKSAHFVLGKSTYTASKWAQLYMYEIVRLHGVSVSIVSDRDARFTSKFWKGLQTAMGTRLDFSTAFHPQTDGQTERLNQVLEDMLRACALEFPSSWDSHLHLMEFAYNNSYQATIGMAPFEALYGKCCRSPVCWSEVGE</sequence>
<dbReference type="PROSITE" id="PS00141">
    <property type="entry name" value="ASP_PROTEASE"/>
    <property type="match status" value="1"/>
</dbReference>
<dbReference type="Pfam" id="PF17921">
    <property type="entry name" value="Integrase_H2C2"/>
    <property type="match status" value="1"/>
</dbReference>
<dbReference type="SUPFAM" id="SSF56672">
    <property type="entry name" value="DNA/RNA polymerases"/>
    <property type="match status" value="1"/>
</dbReference>
<dbReference type="InterPro" id="IPR041373">
    <property type="entry name" value="RT_RNaseH"/>
</dbReference>
<dbReference type="PANTHER" id="PTHR37984:SF5">
    <property type="entry name" value="PROTEIN NYNRIN-LIKE"/>
    <property type="match status" value="1"/>
</dbReference>
<dbReference type="CDD" id="cd01647">
    <property type="entry name" value="RT_LTR"/>
    <property type="match status" value="1"/>
</dbReference>
<organism evidence="13 14">
    <name type="scientific">Cucumis melo var. makuwa</name>
    <name type="common">Oriental melon</name>
    <dbReference type="NCBI Taxonomy" id="1194695"/>
    <lineage>
        <taxon>Eukaryota</taxon>
        <taxon>Viridiplantae</taxon>
        <taxon>Streptophyta</taxon>
        <taxon>Embryophyta</taxon>
        <taxon>Tracheophyta</taxon>
        <taxon>Spermatophyta</taxon>
        <taxon>Magnoliopsida</taxon>
        <taxon>eudicotyledons</taxon>
        <taxon>Gunneridae</taxon>
        <taxon>Pentapetalae</taxon>
        <taxon>rosids</taxon>
        <taxon>fabids</taxon>
        <taxon>Cucurbitales</taxon>
        <taxon>Cucurbitaceae</taxon>
        <taxon>Benincaseae</taxon>
        <taxon>Cucumis</taxon>
    </lineage>
</organism>
<evidence type="ECO:0000259" key="12">
    <source>
        <dbReference type="PROSITE" id="PS50994"/>
    </source>
</evidence>
<dbReference type="Gene3D" id="3.30.70.270">
    <property type="match status" value="2"/>
</dbReference>
<evidence type="ECO:0000313" key="13">
    <source>
        <dbReference type="EMBL" id="KAA0032707.1"/>
    </source>
</evidence>
<dbReference type="Pfam" id="PF03732">
    <property type="entry name" value="Retrotrans_gag"/>
    <property type="match status" value="1"/>
</dbReference>
<dbReference type="EMBL" id="SSTE01021224">
    <property type="protein sequence ID" value="KAA0032707.1"/>
    <property type="molecule type" value="Genomic_DNA"/>
</dbReference>
<dbReference type="InterPro" id="IPR001584">
    <property type="entry name" value="Integrase_cat-core"/>
</dbReference>
<accession>A0A5A7STS5</accession>
<dbReference type="InterPro" id="IPR043128">
    <property type="entry name" value="Rev_trsase/Diguanyl_cyclase"/>
</dbReference>
<keyword evidence="7" id="KW-0695">RNA-directed DNA polymerase</keyword>
<dbReference type="EC" id="2.7.7.49" evidence="1"/>
<evidence type="ECO:0000256" key="5">
    <source>
        <dbReference type="ARBA" id="ARBA00022759"/>
    </source>
</evidence>
<feature type="region of interest" description="Disordered" evidence="9">
    <location>
        <begin position="155"/>
        <end position="174"/>
    </location>
</feature>
<evidence type="ECO:0000256" key="2">
    <source>
        <dbReference type="ARBA" id="ARBA00022679"/>
    </source>
</evidence>
<dbReference type="InterPro" id="IPR043502">
    <property type="entry name" value="DNA/RNA_pol_sf"/>
</dbReference>
<evidence type="ECO:0000259" key="11">
    <source>
        <dbReference type="PROSITE" id="PS50878"/>
    </source>
</evidence>
<feature type="domain" description="Integrase catalytic" evidence="12">
    <location>
        <begin position="1229"/>
        <end position="1392"/>
    </location>
</feature>
<dbReference type="Gene3D" id="2.40.70.10">
    <property type="entry name" value="Acid Proteases"/>
    <property type="match status" value="1"/>
</dbReference>
<dbReference type="InterPro" id="IPR012337">
    <property type="entry name" value="RNaseH-like_sf"/>
</dbReference>
<keyword evidence="8" id="KW-0863">Zinc-finger</keyword>
<keyword evidence="4" id="KW-0540">Nuclease</keyword>
<keyword evidence="2" id="KW-0808">Transferase</keyword>
<dbReference type="GO" id="GO:0006508">
    <property type="term" value="P:proteolysis"/>
    <property type="evidence" value="ECO:0007669"/>
    <property type="project" value="InterPro"/>
</dbReference>
<dbReference type="InterPro" id="IPR001878">
    <property type="entry name" value="Znf_CCHC"/>
</dbReference>
<comment type="caution">
    <text evidence="13">The sequence shown here is derived from an EMBL/GenBank/DDBJ whole genome shotgun (WGS) entry which is preliminary data.</text>
</comment>
<evidence type="ECO:0000256" key="7">
    <source>
        <dbReference type="ARBA" id="ARBA00022918"/>
    </source>
</evidence>
<dbReference type="InterPro" id="IPR001969">
    <property type="entry name" value="Aspartic_peptidase_AS"/>
</dbReference>
<dbReference type="InterPro" id="IPR000477">
    <property type="entry name" value="RT_dom"/>
</dbReference>
<dbReference type="PANTHER" id="PTHR37984">
    <property type="entry name" value="PROTEIN CBG26694"/>
    <property type="match status" value="1"/>
</dbReference>
<dbReference type="PROSITE" id="PS50878">
    <property type="entry name" value="RT_POL"/>
    <property type="match status" value="1"/>
</dbReference>
<evidence type="ECO:0000256" key="4">
    <source>
        <dbReference type="ARBA" id="ARBA00022722"/>
    </source>
</evidence>
<dbReference type="GO" id="GO:0004519">
    <property type="term" value="F:endonuclease activity"/>
    <property type="evidence" value="ECO:0007669"/>
    <property type="project" value="UniProtKB-KW"/>
</dbReference>
<name>A0A5A7STS5_CUCMM</name>
<dbReference type="GO" id="GO:0015074">
    <property type="term" value="P:DNA integration"/>
    <property type="evidence" value="ECO:0007669"/>
    <property type="project" value="InterPro"/>
</dbReference>
<dbReference type="SUPFAM" id="SSF50630">
    <property type="entry name" value="Acid proteases"/>
    <property type="match status" value="1"/>
</dbReference>
<proteinExistence type="predicted"/>
<dbReference type="CDD" id="cd09274">
    <property type="entry name" value="RNase_HI_RT_Ty3"/>
    <property type="match status" value="1"/>
</dbReference>
<dbReference type="InterPro" id="IPR050951">
    <property type="entry name" value="Retrovirus_Pol_polyprotein"/>
</dbReference>
<evidence type="ECO:0000313" key="14">
    <source>
        <dbReference type="Proteomes" id="UP000321393"/>
    </source>
</evidence>
<dbReference type="CDD" id="cd00303">
    <property type="entry name" value="retropepsin_like"/>
    <property type="match status" value="1"/>
</dbReference>
<dbReference type="Gene3D" id="3.30.420.10">
    <property type="entry name" value="Ribonuclease H-like superfamily/Ribonuclease H"/>
    <property type="match status" value="1"/>
</dbReference>
<dbReference type="InterPro" id="IPR036397">
    <property type="entry name" value="RNaseH_sf"/>
</dbReference>
<feature type="domain" description="Reverse transcriptase" evidence="11">
    <location>
        <begin position="683"/>
        <end position="862"/>
    </location>
</feature>
<dbReference type="OrthoDB" id="111931at2759"/>
<keyword evidence="5" id="KW-0255">Endonuclease</keyword>
<gene>
    <name evidence="13" type="ORF">E6C27_scaffold853G00390</name>
</gene>
<dbReference type="PROSITE" id="PS50158">
    <property type="entry name" value="ZF_CCHC"/>
    <property type="match status" value="1"/>
</dbReference>